<keyword evidence="2" id="KW-1133">Transmembrane helix</keyword>
<accession>B4FI74</accession>
<reference evidence="5" key="3">
    <citation type="submission" date="2019-07" db="EMBL/GenBank/DDBJ databases">
        <authorList>
            <person name="Seetharam A."/>
            <person name="Woodhouse M."/>
            <person name="Cannon E."/>
        </authorList>
    </citation>
    <scope>NUCLEOTIDE SEQUENCE [LARGE SCALE GENOMIC DNA]</scope>
    <source>
        <strain evidence="5">cv. B73</strain>
    </source>
</reference>
<dbReference type="EnsemblPlants" id="Zm00001eb157700_T001">
    <property type="protein sequence ID" value="Zm00001eb157700_P001"/>
    <property type="gene ID" value="Zm00001eb157700"/>
</dbReference>
<reference evidence="5" key="4">
    <citation type="submission" date="2021-05" db="UniProtKB">
        <authorList>
            <consortium name="EnsemblPlants"/>
        </authorList>
    </citation>
    <scope>IDENTIFICATION</scope>
    <source>
        <strain evidence="5">cv. B73</strain>
    </source>
</reference>
<feature type="compositionally biased region" description="Low complexity" evidence="1">
    <location>
        <begin position="53"/>
        <end position="68"/>
    </location>
</feature>
<dbReference type="Gramene" id="Zm00001eb157700_T001">
    <property type="protein sequence ID" value="Zm00001eb157700_P001"/>
    <property type="gene ID" value="Zm00001eb157700"/>
</dbReference>
<evidence type="ECO:0000313" key="6">
    <source>
        <dbReference type="Proteomes" id="UP000007305"/>
    </source>
</evidence>
<keyword evidence="6" id="KW-1185">Reference proteome</keyword>
<dbReference type="AlphaFoldDB" id="B4FI74"/>
<keyword evidence="2" id="KW-0812">Transmembrane</keyword>
<dbReference type="ExpressionAtlas" id="B4FI74">
    <property type="expression patterns" value="baseline and differential"/>
</dbReference>
<keyword evidence="3" id="KW-0732">Signal</keyword>
<feature type="region of interest" description="Disordered" evidence="1">
    <location>
        <begin position="241"/>
        <end position="263"/>
    </location>
</feature>
<organism evidence="4">
    <name type="scientific">Zea mays</name>
    <name type="common">Maize</name>
    <dbReference type="NCBI Taxonomy" id="4577"/>
    <lineage>
        <taxon>Eukaryota</taxon>
        <taxon>Viridiplantae</taxon>
        <taxon>Streptophyta</taxon>
        <taxon>Embryophyta</taxon>
        <taxon>Tracheophyta</taxon>
        <taxon>Spermatophyta</taxon>
        <taxon>Magnoliopsida</taxon>
        <taxon>Liliopsida</taxon>
        <taxon>Poales</taxon>
        <taxon>Poaceae</taxon>
        <taxon>PACMAD clade</taxon>
        <taxon>Panicoideae</taxon>
        <taxon>Andropogonodae</taxon>
        <taxon>Andropogoneae</taxon>
        <taxon>Tripsacinae</taxon>
        <taxon>Zea</taxon>
    </lineage>
</organism>
<reference evidence="6" key="2">
    <citation type="submission" date="2015-12" db="EMBL/GenBank/DDBJ databases">
        <title>Update maize B73 reference genome by single molecule sequencing technologies.</title>
        <authorList>
            <consortium name="Maize Genome Sequencing Project"/>
            <person name="Ware D."/>
        </authorList>
    </citation>
    <scope>NUCLEOTIDE SEQUENCE [LARGE SCALE GENOMIC DNA]</scope>
    <source>
        <strain evidence="6">cv. B73</strain>
    </source>
</reference>
<reference evidence="4" key="1">
    <citation type="journal article" date="2009" name="PLoS Genet.">
        <title>Sequencing, mapping, and analysis of 27,455 maize full-length cDNAs.</title>
        <authorList>
            <person name="Soderlund C."/>
            <person name="Descour A."/>
            <person name="Kudrna D."/>
            <person name="Bomhoff M."/>
            <person name="Boyd L."/>
            <person name="Currie J."/>
            <person name="Angelova A."/>
            <person name="Collura K."/>
            <person name="Wissotski M."/>
            <person name="Ashley E."/>
            <person name="Morrow D."/>
            <person name="Fernandes J."/>
            <person name="Walbot V."/>
            <person name="Yu Y."/>
        </authorList>
    </citation>
    <scope>NUCLEOTIDE SEQUENCE</scope>
    <source>
        <strain evidence="4">B73</strain>
    </source>
</reference>
<feature type="chain" id="PRO_5042450598" evidence="3">
    <location>
        <begin position="24"/>
        <end position="263"/>
    </location>
</feature>
<dbReference type="Proteomes" id="UP000007305">
    <property type="component" value="Chromosome 3"/>
</dbReference>
<evidence type="ECO:0000256" key="1">
    <source>
        <dbReference type="SAM" id="MobiDB-lite"/>
    </source>
</evidence>
<evidence type="ECO:0000256" key="3">
    <source>
        <dbReference type="SAM" id="SignalP"/>
    </source>
</evidence>
<evidence type="ECO:0000256" key="2">
    <source>
        <dbReference type="SAM" id="Phobius"/>
    </source>
</evidence>
<proteinExistence type="evidence at transcript level"/>
<keyword evidence="2" id="KW-0472">Membrane</keyword>
<protein>
    <submittedName>
        <fullName evidence="4 5">Uncharacterized protein</fullName>
    </submittedName>
</protein>
<dbReference type="EMBL" id="BT036812">
    <property type="protein sequence ID" value="ACF81817.1"/>
    <property type="molecule type" value="mRNA"/>
</dbReference>
<feature type="transmembrane region" description="Helical" evidence="2">
    <location>
        <begin position="89"/>
        <end position="111"/>
    </location>
</feature>
<evidence type="ECO:0000313" key="5">
    <source>
        <dbReference type="EnsemblPlants" id="Zm00001eb157700_P001"/>
    </source>
</evidence>
<name>B4FI74_MAIZE</name>
<sequence length="263" mass="27923">MRHAACLAVAASFIHFLVTPTRTRRIRNGGEEHELLLAVAVAAADEAVADAAPAEDGARGAALPAPARGRGRRRLPAGRPQAVALRRHALQVLVPGAAAAAGGVVLVLVLPRLRTRRSPVRLPRAELPLLQQEPAQRHPQGGRLRLLLLLLPQRGRGPAEDRVHGHDARAGGDRRNGEAELVAVLVLGLHGWRQGLRKGSGGANREGGRSGRVTLTVWDEPNQGVRRDGYGTGSFRDAGRWAASRNRDHDSVGNSEGSWGAVG</sequence>
<feature type="region of interest" description="Disordered" evidence="1">
    <location>
        <begin position="53"/>
        <end position="75"/>
    </location>
</feature>
<feature type="signal peptide" evidence="3">
    <location>
        <begin position="1"/>
        <end position="23"/>
    </location>
</feature>
<evidence type="ECO:0000313" key="4">
    <source>
        <dbReference type="EMBL" id="ACF81817.1"/>
    </source>
</evidence>